<dbReference type="PROSITE" id="PS51404">
    <property type="entry name" value="DYP_PEROXIDASE"/>
    <property type="match status" value="1"/>
</dbReference>
<dbReference type="Gene3D" id="1.10.630.10">
    <property type="entry name" value="Cytochrome P450"/>
    <property type="match status" value="1"/>
</dbReference>
<dbReference type="Pfam" id="PF20628">
    <property type="entry name" value="Dyp_perox_C"/>
    <property type="match status" value="1"/>
</dbReference>
<protein>
    <submittedName>
        <fullName evidence="7">Dyp-type peroxidase</fullName>
    </submittedName>
</protein>
<dbReference type="EMBL" id="CP136336">
    <property type="protein sequence ID" value="WOB08487.1"/>
    <property type="molecule type" value="Genomic_DNA"/>
</dbReference>
<keyword evidence="4" id="KW-0560">Oxidoreductase</keyword>
<evidence type="ECO:0000256" key="5">
    <source>
        <dbReference type="ARBA" id="ARBA00023004"/>
    </source>
</evidence>
<dbReference type="InterPro" id="IPR006314">
    <property type="entry name" value="Dyp_peroxidase"/>
</dbReference>
<proteinExistence type="predicted"/>
<evidence type="ECO:0000256" key="3">
    <source>
        <dbReference type="ARBA" id="ARBA00022723"/>
    </source>
</evidence>
<dbReference type="PANTHER" id="PTHR30521:SF5">
    <property type="entry name" value="BLR4509 PROTEIN"/>
    <property type="match status" value="1"/>
</dbReference>
<dbReference type="Proteomes" id="UP001303946">
    <property type="component" value="Chromosome"/>
</dbReference>
<keyword evidence="3" id="KW-0479">Metal-binding</keyword>
<evidence type="ECO:0000256" key="4">
    <source>
        <dbReference type="ARBA" id="ARBA00023002"/>
    </source>
</evidence>
<dbReference type="InterPro" id="IPR011008">
    <property type="entry name" value="Dimeric_a/b-barrel"/>
</dbReference>
<keyword evidence="2 7" id="KW-0575">Peroxidase</keyword>
<dbReference type="RefSeq" id="WP_316701253.1">
    <property type="nucleotide sequence ID" value="NZ_CP136336.1"/>
</dbReference>
<evidence type="ECO:0000256" key="2">
    <source>
        <dbReference type="ARBA" id="ARBA00022559"/>
    </source>
</evidence>
<evidence type="ECO:0000256" key="1">
    <source>
        <dbReference type="ARBA" id="ARBA00001970"/>
    </source>
</evidence>
<comment type="cofactor">
    <cofactor evidence="1">
        <name>heme b</name>
        <dbReference type="ChEBI" id="CHEBI:60344"/>
    </cofactor>
</comment>
<reference evidence="7 8" key="1">
    <citation type="submission" date="2023-10" db="EMBL/GenBank/DDBJ databases">
        <title>Bacteria for the degradation of biodegradable plastic PBAT(Polybutylene adipate terephthalate).</title>
        <authorList>
            <person name="Weon H.-Y."/>
            <person name="Yeon J."/>
        </authorList>
    </citation>
    <scope>NUCLEOTIDE SEQUENCE [LARGE SCALE GENOMIC DNA]</scope>
    <source>
        <strain evidence="7 8">SBD 7-3</strain>
    </source>
</reference>
<evidence type="ECO:0000259" key="6">
    <source>
        <dbReference type="Pfam" id="PF20628"/>
    </source>
</evidence>
<keyword evidence="5" id="KW-0408">Iron</keyword>
<dbReference type="SUPFAM" id="SSF54909">
    <property type="entry name" value="Dimeric alpha+beta barrel"/>
    <property type="match status" value="1"/>
</dbReference>
<dbReference type="GO" id="GO:0004601">
    <property type="term" value="F:peroxidase activity"/>
    <property type="evidence" value="ECO:0007669"/>
    <property type="project" value="UniProtKB-KW"/>
</dbReference>
<dbReference type="InterPro" id="IPR048328">
    <property type="entry name" value="Dyp_perox_C"/>
</dbReference>
<gene>
    <name evidence="7" type="ORF">RXV79_00195</name>
</gene>
<accession>A0ABZ0CZU8</accession>
<name>A0ABZ0CZU8_9BURK</name>
<evidence type="ECO:0000313" key="7">
    <source>
        <dbReference type="EMBL" id="WOB08487.1"/>
    </source>
</evidence>
<organism evidence="7 8">
    <name type="scientific">Piscinibacter gummiphilus</name>
    <dbReference type="NCBI Taxonomy" id="946333"/>
    <lineage>
        <taxon>Bacteria</taxon>
        <taxon>Pseudomonadati</taxon>
        <taxon>Pseudomonadota</taxon>
        <taxon>Betaproteobacteria</taxon>
        <taxon>Burkholderiales</taxon>
        <taxon>Sphaerotilaceae</taxon>
        <taxon>Piscinibacter</taxon>
    </lineage>
</organism>
<evidence type="ECO:0000313" key="8">
    <source>
        <dbReference type="Proteomes" id="UP001303946"/>
    </source>
</evidence>
<feature type="domain" description="Dyp-type peroxidase C-terminal" evidence="6">
    <location>
        <begin position="529"/>
        <end position="657"/>
    </location>
</feature>
<dbReference type="PANTHER" id="PTHR30521">
    <property type="entry name" value="DEFERROCHELATASE/PEROXIDASE"/>
    <property type="match status" value="1"/>
</dbReference>
<keyword evidence="8" id="KW-1185">Reference proteome</keyword>
<sequence length="1199" mass="130664">MYQVPPTKTKSLLGTSDLTLVATIKTGFAPAYDARSYQSRLRILLTTLSAGRTSSQEAQPTPLIEDAIDRIRAIHSFRLAFIGDPFKPQLLLAVTFDGGWEPYMRHIWRDLGPLLDVIFCNCDGYLTSCNHSYGEYIAWVRSAQVGTEFVYTASPLTVDDLHYFRDREQGRLLPLASKPAPAPPAGPALLEQAWPALTTVYRLADMYLPQGAPKPHDDADVLLLAARLFLASALPALKQASPKGRLPSEQAALKWVLGLTEAEKQAQAQKPVAAPTPSVFQPDKAQGGIVVDQYLEMTHGCVVLIELKNAAAAQALLEYLEPRVTRGSTPIPAGNLVTPCLNVAFTLEGLRVAGVPAGTLECMPIEFREGMAARASILGDVDYNHPTRWTLPEVNWPIPTPPGQRVEMSSVHVIVQLATRRVPSSTFDDFFAHPQPATPHPLLADVVRLGQCGAGVRILSVQPTQRYIAAFNAKTYGHFRYVDGLSQPTVGGAEPAGPGYPNHVPLGDVLLGYENSRKDPPLRGPLWDDSTFVVIRKLRQYVDRFDNLLNRSTLPKGKAEELLMGRKPNGDNLVMPATANGFNYGIDPDAKKCPFQSHVRRSNPRTSGVPRIIRRGMSYGPQYSVQPGTERGLMFTAYNASITEQFEVIQGWLSGGNANGSQAYSGLRDPFLGVCAAGDPQRFAFDGGALALDPAEPLVTLEWGLYAFVPSIDALKELWQRARDAATQKTVSTCPYHLAQTDEDRKRERTALALKGAAVINGLQLIERMQGIEAAKTQWKIMLEDFATRMSGVSRAVWAGVRELHGGVLKTPYGVLVCDRLRVREVYENSQGRYTVAGYNERLRSSIGEIYLGLDDKAQHDLADSGVNAAIYAVTEQQAFDVAYQSMTSTVAKFLPAAGQAVTIEVKDLVDEALAEVCKPWFGIPDGTYVAPGGWSVGATAVTCPGNFHPPSRYTFQPNPGPEIAAAGKDEGKALRNKVAQLVRANLAAIQQSRLGKAIDAAAVVATAAAPNTKDDLLVRNLVGAMMGMLPTVDGNLRGVLFEWVKDLSLWDHQLHYRQYPALAPYDRAVAALLPPLTSTMQLRPAPELVWRSARQAHDLGGVPVAAGETVVVSIVSAMQQNQLRVQVDDGYTPVDDKDPLWPVFGGLRGEPKWTTPEPLHACPGYKMAMGTLLGLLAGLLENHTWRPTLSPTTLKLYR</sequence>
<dbReference type="InterPro" id="IPR036396">
    <property type="entry name" value="Cyt_P450_sf"/>
</dbReference>